<comment type="caution">
    <text evidence="2">The sequence shown here is derived from an EMBL/GenBank/DDBJ whole genome shotgun (WGS) entry which is preliminary data.</text>
</comment>
<dbReference type="Gene3D" id="3.40.1000.10">
    <property type="entry name" value="Mog1/PsbP, alpha/beta/alpha sandwich"/>
    <property type="match status" value="1"/>
</dbReference>
<accession>A0ABV6B3V6</accession>
<dbReference type="SUPFAM" id="SSF55724">
    <property type="entry name" value="Mog1p/PsbP-like"/>
    <property type="match status" value="1"/>
</dbReference>
<dbReference type="Proteomes" id="UP001589733">
    <property type="component" value="Unassembled WGS sequence"/>
</dbReference>
<reference evidence="2 3" key="1">
    <citation type="submission" date="2024-09" db="EMBL/GenBank/DDBJ databases">
        <authorList>
            <person name="Sun Q."/>
            <person name="Mori K."/>
        </authorList>
    </citation>
    <scope>NUCLEOTIDE SEQUENCE [LARGE SCALE GENOMIC DNA]</scope>
    <source>
        <strain evidence="2 3">JCM 13503</strain>
    </source>
</reference>
<dbReference type="Pfam" id="PF08786">
    <property type="entry name" value="DcrB"/>
    <property type="match status" value="1"/>
</dbReference>
<evidence type="ECO:0000313" key="3">
    <source>
        <dbReference type="Proteomes" id="UP001589733"/>
    </source>
</evidence>
<proteinExistence type="predicted"/>
<organism evidence="2 3">
    <name type="scientific">Deinococcus oregonensis</name>
    <dbReference type="NCBI Taxonomy" id="1805970"/>
    <lineage>
        <taxon>Bacteria</taxon>
        <taxon>Thermotogati</taxon>
        <taxon>Deinococcota</taxon>
        <taxon>Deinococci</taxon>
        <taxon>Deinococcales</taxon>
        <taxon>Deinococcaceae</taxon>
        <taxon>Deinococcus</taxon>
    </lineage>
</organism>
<name>A0ABV6B3V6_9DEIO</name>
<gene>
    <name evidence="2" type="ORF">ACFFLM_21085</name>
</gene>
<feature type="signal peptide" evidence="1">
    <location>
        <begin position="1"/>
        <end position="27"/>
    </location>
</feature>
<keyword evidence="1" id="KW-0732">Signal</keyword>
<feature type="chain" id="PRO_5047066393" evidence="1">
    <location>
        <begin position="28"/>
        <end position="167"/>
    </location>
</feature>
<dbReference type="InterPro" id="IPR014894">
    <property type="entry name" value="DcrB/EagT6"/>
</dbReference>
<protein>
    <submittedName>
        <fullName evidence="2">DcrB-related protein</fullName>
    </submittedName>
</protein>
<dbReference type="EMBL" id="JBHLYR010000062">
    <property type="protein sequence ID" value="MFB9994454.1"/>
    <property type="molecule type" value="Genomic_DNA"/>
</dbReference>
<keyword evidence="3" id="KW-1185">Reference proteome</keyword>
<dbReference type="RefSeq" id="WP_380015292.1">
    <property type="nucleotide sequence ID" value="NZ_JBHLYR010000062.1"/>
</dbReference>
<evidence type="ECO:0000313" key="2">
    <source>
        <dbReference type="EMBL" id="MFB9994454.1"/>
    </source>
</evidence>
<sequence length="167" mass="17698">MQHLMRSGVLLATLAVASVAGAEYVNAAEGFAVTAPKGWKQVSVPGVVVAFVAPTTAAKFSVNTNVTVEPLPAGVTITQYAQAAQGTLKRVITDYKLVSSRNVTLGGVAGREQIFSGRQGEFSLYFMQTFALSGNKAYVLTGTTQLADKTKLTPVMAAFVKSFKFKR</sequence>
<evidence type="ECO:0000256" key="1">
    <source>
        <dbReference type="SAM" id="SignalP"/>
    </source>
</evidence>
<dbReference type="InterPro" id="IPR016123">
    <property type="entry name" value="Mog1/PsbP_a/b/a-sand"/>
</dbReference>